<dbReference type="FunFam" id="3.30.40.10:FF:000396">
    <property type="entry name" value="Ubiquitin carboxyl-terminal hydrolase"/>
    <property type="match status" value="1"/>
</dbReference>
<evidence type="ECO:0000313" key="4">
    <source>
        <dbReference type="Proteomes" id="UP000023152"/>
    </source>
</evidence>
<dbReference type="Pfam" id="PF17807">
    <property type="entry name" value="zf-UBP_var"/>
    <property type="match status" value="1"/>
</dbReference>
<gene>
    <name evidence="3" type="ORF">RFI_13030</name>
</gene>
<sequence>MPIAQDILRILDHQKTSCRIPRESDEVEKDECMLSFDNPFSPDGLYTNLKSWQSYGREFVEKDSEKSQHQIYLFQKFYKHLKPETKESNETTKTPSLLGLGIENGFSGNDDSIELERQYFICVLPSFTLVELTEKDLPTQIAASAQAIIAHKGAAAKATDIWVPDIKESKYSNNLVQLKAGSIRVSPNPKDWQCAECGETKNLWLNLSDAYVGCGRQQFGGSGGCGASLRHFEHTGRTYPLAVKLGTITTDGADVFSYEEDDLVKDSALAQHLSHWGIDIMKLQKTDKTMEELDIDLNKGFILGFVLETRNCLVYLCFFLRVFDDESIRNGLQFACVITLNYIFETIKH</sequence>
<dbReference type="Proteomes" id="UP000023152">
    <property type="component" value="Unassembled WGS sequence"/>
</dbReference>
<accession>X6NDP7</accession>
<reference evidence="3 4" key="1">
    <citation type="journal article" date="2013" name="Curr. Biol.">
        <title>The Genome of the Foraminiferan Reticulomyxa filosa.</title>
        <authorList>
            <person name="Glockner G."/>
            <person name="Hulsmann N."/>
            <person name="Schleicher M."/>
            <person name="Noegel A.A."/>
            <person name="Eichinger L."/>
            <person name="Gallinger C."/>
            <person name="Pawlowski J."/>
            <person name="Sierra R."/>
            <person name="Euteneuer U."/>
            <person name="Pillet L."/>
            <person name="Moustafa A."/>
            <person name="Platzer M."/>
            <person name="Groth M."/>
            <person name="Szafranski K."/>
            <person name="Schliwa M."/>
        </authorList>
    </citation>
    <scope>NUCLEOTIDE SEQUENCE [LARGE SCALE GENOMIC DNA]</scope>
</reference>
<keyword evidence="1" id="KW-0862">Zinc</keyword>
<dbReference type="GO" id="GO:0008270">
    <property type="term" value="F:zinc ion binding"/>
    <property type="evidence" value="ECO:0007669"/>
    <property type="project" value="UniProtKB-KW"/>
</dbReference>
<feature type="domain" description="UBP-type" evidence="2">
    <location>
        <begin position="167"/>
        <end position="280"/>
    </location>
</feature>
<dbReference type="PROSITE" id="PS50271">
    <property type="entry name" value="ZF_UBP"/>
    <property type="match status" value="1"/>
</dbReference>
<evidence type="ECO:0000259" key="2">
    <source>
        <dbReference type="PROSITE" id="PS50271"/>
    </source>
</evidence>
<evidence type="ECO:0000313" key="3">
    <source>
        <dbReference type="EMBL" id="ETO24126.1"/>
    </source>
</evidence>
<dbReference type="EMBL" id="ASPP01009421">
    <property type="protein sequence ID" value="ETO24126.1"/>
    <property type="molecule type" value="Genomic_DNA"/>
</dbReference>
<dbReference type="OMA" id="SATMILM"/>
<dbReference type="InterPro" id="IPR013083">
    <property type="entry name" value="Znf_RING/FYVE/PHD"/>
</dbReference>
<organism evidence="3 4">
    <name type="scientific">Reticulomyxa filosa</name>
    <dbReference type="NCBI Taxonomy" id="46433"/>
    <lineage>
        <taxon>Eukaryota</taxon>
        <taxon>Sar</taxon>
        <taxon>Rhizaria</taxon>
        <taxon>Retaria</taxon>
        <taxon>Foraminifera</taxon>
        <taxon>Monothalamids</taxon>
        <taxon>Reticulomyxidae</taxon>
        <taxon>Reticulomyxa</taxon>
    </lineage>
</organism>
<dbReference type="SMART" id="SM00290">
    <property type="entry name" value="ZnF_UBP"/>
    <property type="match status" value="1"/>
</dbReference>
<dbReference type="Gene3D" id="3.30.40.10">
    <property type="entry name" value="Zinc/RING finger domain, C3HC4 (zinc finger)"/>
    <property type="match status" value="2"/>
</dbReference>
<name>X6NDP7_RETFI</name>
<keyword evidence="1" id="KW-0479">Metal-binding</keyword>
<protein>
    <recommendedName>
        <fullName evidence="2">UBP-type domain-containing protein</fullName>
    </recommendedName>
</protein>
<dbReference type="InterPro" id="IPR001607">
    <property type="entry name" value="Znf_UBP"/>
</dbReference>
<dbReference type="SUPFAM" id="SSF57850">
    <property type="entry name" value="RING/U-box"/>
    <property type="match status" value="1"/>
</dbReference>
<dbReference type="Pfam" id="PF02148">
    <property type="entry name" value="zf-UBP"/>
    <property type="match status" value="1"/>
</dbReference>
<proteinExistence type="predicted"/>
<comment type="caution">
    <text evidence="3">The sequence shown here is derived from an EMBL/GenBank/DDBJ whole genome shotgun (WGS) entry which is preliminary data.</text>
</comment>
<evidence type="ECO:0000256" key="1">
    <source>
        <dbReference type="PROSITE-ProRule" id="PRU00502"/>
    </source>
</evidence>
<keyword evidence="1" id="KW-0863">Zinc-finger</keyword>
<dbReference type="InterPro" id="IPR041432">
    <property type="entry name" value="UBP13_Znf-UBP_var"/>
</dbReference>
<dbReference type="OrthoDB" id="361536at2759"/>
<dbReference type="AlphaFoldDB" id="X6NDP7"/>
<keyword evidence="4" id="KW-1185">Reference proteome</keyword>